<protein>
    <submittedName>
        <fullName evidence="1">Uncharacterized protein</fullName>
    </submittedName>
</protein>
<sequence>MYVGVLCLTCNMEVGILSYLLTSVFSIFTDIQTERNVIDRYSSMHLIKAFSRSFLAFRACA</sequence>
<evidence type="ECO:0000313" key="1">
    <source>
        <dbReference type="EMBL" id="JAH93676.1"/>
    </source>
</evidence>
<dbReference type="EMBL" id="GBXM01014901">
    <property type="protein sequence ID" value="JAH93676.1"/>
    <property type="molecule type" value="Transcribed_RNA"/>
</dbReference>
<proteinExistence type="predicted"/>
<dbReference type="AlphaFoldDB" id="A0A0E9WTQ6"/>
<accession>A0A0E9WTQ6</accession>
<reference evidence="1" key="2">
    <citation type="journal article" date="2015" name="Fish Shellfish Immunol.">
        <title>Early steps in the European eel (Anguilla anguilla)-Vibrio vulnificus interaction in the gills: Role of the RtxA13 toxin.</title>
        <authorList>
            <person name="Callol A."/>
            <person name="Pajuelo D."/>
            <person name="Ebbesson L."/>
            <person name="Teles M."/>
            <person name="MacKenzie S."/>
            <person name="Amaro C."/>
        </authorList>
    </citation>
    <scope>NUCLEOTIDE SEQUENCE</scope>
</reference>
<name>A0A0E9WTQ6_ANGAN</name>
<reference evidence="1" key="1">
    <citation type="submission" date="2014-11" db="EMBL/GenBank/DDBJ databases">
        <authorList>
            <person name="Amaro Gonzalez C."/>
        </authorList>
    </citation>
    <scope>NUCLEOTIDE SEQUENCE</scope>
</reference>
<organism evidence="1">
    <name type="scientific">Anguilla anguilla</name>
    <name type="common">European freshwater eel</name>
    <name type="synonym">Muraena anguilla</name>
    <dbReference type="NCBI Taxonomy" id="7936"/>
    <lineage>
        <taxon>Eukaryota</taxon>
        <taxon>Metazoa</taxon>
        <taxon>Chordata</taxon>
        <taxon>Craniata</taxon>
        <taxon>Vertebrata</taxon>
        <taxon>Euteleostomi</taxon>
        <taxon>Actinopterygii</taxon>
        <taxon>Neopterygii</taxon>
        <taxon>Teleostei</taxon>
        <taxon>Anguilliformes</taxon>
        <taxon>Anguillidae</taxon>
        <taxon>Anguilla</taxon>
    </lineage>
</organism>